<evidence type="ECO:0000256" key="1">
    <source>
        <dbReference type="SAM" id="Phobius"/>
    </source>
</evidence>
<reference evidence="2 3" key="1">
    <citation type="submission" date="2022-11" db="EMBL/GenBank/DDBJ databases">
        <title>The characterization of three novel Bacteroidetes species and genomic analysis of their roles in tidal elemental geochemical cycles.</title>
        <authorList>
            <person name="Ma K.-J."/>
        </authorList>
    </citation>
    <scope>NUCLEOTIDE SEQUENCE [LARGE SCALE GENOMIC DNA]</scope>
    <source>
        <strain evidence="2 3">M82</strain>
    </source>
</reference>
<protein>
    <submittedName>
        <fullName evidence="2">Uncharacterized protein</fullName>
    </submittedName>
</protein>
<keyword evidence="3" id="KW-1185">Reference proteome</keyword>
<dbReference type="EMBL" id="JAPFQO010000029">
    <property type="protein sequence ID" value="MCX2742219.1"/>
    <property type="molecule type" value="Genomic_DNA"/>
</dbReference>
<name>A0ABT3RKJ6_9BACT</name>
<organism evidence="2 3">
    <name type="scientific">Pontibacter anaerobius</name>
    <dbReference type="NCBI Taxonomy" id="2993940"/>
    <lineage>
        <taxon>Bacteria</taxon>
        <taxon>Pseudomonadati</taxon>
        <taxon>Bacteroidota</taxon>
        <taxon>Cytophagia</taxon>
        <taxon>Cytophagales</taxon>
        <taxon>Hymenobacteraceae</taxon>
        <taxon>Pontibacter</taxon>
    </lineage>
</organism>
<evidence type="ECO:0000313" key="3">
    <source>
        <dbReference type="Proteomes" id="UP001207228"/>
    </source>
</evidence>
<sequence>MDFIINILQVVIGIIVAYFIIRRFAGSKEQNLINKFFKYLVALFVGAVAFTAIGMLFMSEPDLVSQTLEQLHANPEIQRTIGKQQGYGYNKNEIKEIKQYPATVDFSLYGSKADMELTVLIDSSANVFEVKEYKVEKVTEK</sequence>
<feature type="transmembrane region" description="Helical" evidence="1">
    <location>
        <begin position="37"/>
        <end position="58"/>
    </location>
</feature>
<dbReference type="RefSeq" id="WP_266054453.1">
    <property type="nucleotide sequence ID" value="NZ_JAPFQO010000029.1"/>
</dbReference>
<dbReference type="Proteomes" id="UP001207228">
    <property type="component" value="Unassembled WGS sequence"/>
</dbReference>
<accession>A0ABT3RKJ6</accession>
<comment type="caution">
    <text evidence="2">The sequence shown here is derived from an EMBL/GenBank/DDBJ whole genome shotgun (WGS) entry which is preliminary data.</text>
</comment>
<evidence type="ECO:0000313" key="2">
    <source>
        <dbReference type="EMBL" id="MCX2742219.1"/>
    </source>
</evidence>
<keyword evidence="1" id="KW-1133">Transmembrane helix</keyword>
<keyword evidence="1" id="KW-0812">Transmembrane</keyword>
<keyword evidence="1" id="KW-0472">Membrane</keyword>
<proteinExistence type="predicted"/>
<feature type="transmembrane region" description="Helical" evidence="1">
    <location>
        <begin position="6"/>
        <end position="25"/>
    </location>
</feature>
<gene>
    <name evidence="2" type="ORF">OO017_19875</name>
</gene>